<proteinExistence type="predicted"/>
<dbReference type="AlphaFoldDB" id="A0A4C1YD52"/>
<protein>
    <submittedName>
        <fullName evidence="1">Uncharacterized protein</fullName>
    </submittedName>
</protein>
<reference evidence="1 2" key="1">
    <citation type="journal article" date="2019" name="Commun. Biol.">
        <title>The bagworm genome reveals a unique fibroin gene that provides high tensile strength.</title>
        <authorList>
            <person name="Kono N."/>
            <person name="Nakamura H."/>
            <person name="Ohtoshi R."/>
            <person name="Tomita M."/>
            <person name="Numata K."/>
            <person name="Arakawa K."/>
        </authorList>
    </citation>
    <scope>NUCLEOTIDE SEQUENCE [LARGE SCALE GENOMIC DNA]</scope>
</reference>
<keyword evidence="2" id="KW-1185">Reference proteome</keyword>
<accession>A0A4C1YD52</accession>
<comment type="caution">
    <text evidence="1">The sequence shown here is derived from an EMBL/GenBank/DDBJ whole genome shotgun (WGS) entry which is preliminary data.</text>
</comment>
<sequence>MSRNRRSLIARYRIYVYGQAARPIPTASGIALFYPNLGNLLELCARARSNDGHPPNTLDLITNRGWTYKYSLMFRKKLPLPMCVGAKIHISSSKYNINVEQICKRRINKSTSGTGPAPSDCENL</sequence>
<evidence type="ECO:0000313" key="1">
    <source>
        <dbReference type="EMBL" id="GBP72285.1"/>
    </source>
</evidence>
<dbReference type="Proteomes" id="UP000299102">
    <property type="component" value="Unassembled WGS sequence"/>
</dbReference>
<evidence type="ECO:0000313" key="2">
    <source>
        <dbReference type="Proteomes" id="UP000299102"/>
    </source>
</evidence>
<organism evidence="1 2">
    <name type="scientific">Eumeta variegata</name>
    <name type="common">Bagworm moth</name>
    <name type="synonym">Eumeta japonica</name>
    <dbReference type="NCBI Taxonomy" id="151549"/>
    <lineage>
        <taxon>Eukaryota</taxon>
        <taxon>Metazoa</taxon>
        <taxon>Ecdysozoa</taxon>
        <taxon>Arthropoda</taxon>
        <taxon>Hexapoda</taxon>
        <taxon>Insecta</taxon>
        <taxon>Pterygota</taxon>
        <taxon>Neoptera</taxon>
        <taxon>Endopterygota</taxon>
        <taxon>Lepidoptera</taxon>
        <taxon>Glossata</taxon>
        <taxon>Ditrysia</taxon>
        <taxon>Tineoidea</taxon>
        <taxon>Psychidae</taxon>
        <taxon>Oiketicinae</taxon>
        <taxon>Eumeta</taxon>
    </lineage>
</organism>
<gene>
    <name evidence="1" type="ORF">EVAR_24853_1</name>
</gene>
<dbReference type="EMBL" id="BGZK01001140">
    <property type="protein sequence ID" value="GBP72285.1"/>
    <property type="molecule type" value="Genomic_DNA"/>
</dbReference>
<name>A0A4C1YD52_EUMVA</name>